<dbReference type="GO" id="GO:0006793">
    <property type="term" value="P:phosphorus metabolic process"/>
    <property type="evidence" value="ECO:0007669"/>
    <property type="project" value="UniProtKB-ARBA"/>
</dbReference>
<sequence>MAKISVADWIKIENFLTPPATSKGYVLDFSNTSLKKIIGSVTGIDIYEQGKYDDYGTSKANRLRSFFDKEPNLTAGKVLLALTEYQKTLSSEYHSFDTKPDEIIEIANTLINGSIDEDDKAAGKVYFDKIRDQILSELKKAEFTIWIAVAWFTDPILFNCLVNQKSQGLNIQIIINDDGINNSSGLDYNQFETYKLPPSGSRSINKMHHKFCVIDFKTVIHGSYNWTKTATYNGETIEISSGYSKAREFLQEFMKLKLQGLKQ</sequence>
<reference evidence="8" key="1">
    <citation type="submission" date="2009-01" db="EMBL/GenBank/DDBJ databases">
        <title>Complete sequence of chromosome Cyanothece sp. PCC 7425.</title>
        <authorList>
            <consortium name="US DOE Joint Genome Institute"/>
            <person name="Lucas S."/>
            <person name="Copeland A."/>
            <person name="Lapidus A."/>
            <person name="Glavina del Rio T."/>
            <person name="Dalin E."/>
            <person name="Tice H."/>
            <person name="Bruce D."/>
            <person name="Goodwin L."/>
            <person name="Pitluck S."/>
            <person name="Sims D."/>
            <person name="Meineke L."/>
            <person name="Brettin T."/>
            <person name="Detter J.C."/>
            <person name="Han C."/>
            <person name="Larimer F."/>
            <person name="Land M."/>
            <person name="Hauser L."/>
            <person name="Kyrpides N."/>
            <person name="Ovchinnikova G."/>
            <person name="Liberton M."/>
            <person name="Stoeckel J."/>
            <person name="Banerjee A."/>
            <person name="Singh A."/>
            <person name="Page L."/>
            <person name="Sato H."/>
            <person name="Zhao L."/>
            <person name="Sherman L."/>
            <person name="Pakrasi H."/>
            <person name="Richardson P."/>
        </authorList>
    </citation>
    <scope>NUCLEOTIDE SEQUENCE</scope>
    <source>
        <strain evidence="8">PCC 7425</strain>
    </source>
</reference>
<dbReference type="InterPro" id="IPR025202">
    <property type="entry name" value="PLD-like_dom"/>
</dbReference>
<evidence type="ECO:0000256" key="4">
    <source>
        <dbReference type="ARBA" id="ARBA00022801"/>
    </source>
</evidence>
<dbReference type="EC" id="3.1.4.4" evidence="3"/>
<name>B8HQD9_CYAP4</name>
<keyword evidence="6" id="KW-0443">Lipid metabolism</keyword>
<dbReference type="Pfam" id="PF13091">
    <property type="entry name" value="PLDc_2"/>
    <property type="match status" value="1"/>
</dbReference>
<comment type="catalytic activity">
    <reaction evidence="1">
        <text>a 1,2-diacyl-sn-glycero-3-phosphocholine + H2O = a 1,2-diacyl-sn-glycero-3-phosphate + choline + H(+)</text>
        <dbReference type="Rhea" id="RHEA:14445"/>
        <dbReference type="ChEBI" id="CHEBI:15354"/>
        <dbReference type="ChEBI" id="CHEBI:15377"/>
        <dbReference type="ChEBI" id="CHEBI:15378"/>
        <dbReference type="ChEBI" id="CHEBI:57643"/>
        <dbReference type="ChEBI" id="CHEBI:58608"/>
        <dbReference type="EC" id="3.1.4.4"/>
    </reaction>
</comment>
<dbReference type="KEGG" id="cyn:Cyan7425_1559"/>
<dbReference type="GO" id="GO:0004630">
    <property type="term" value="F:phospholipase D activity"/>
    <property type="evidence" value="ECO:0007669"/>
    <property type="project" value="UniProtKB-EC"/>
</dbReference>
<evidence type="ECO:0000256" key="1">
    <source>
        <dbReference type="ARBA" id="ARBA00000798"/>
    </source>
</evidence>
<dbReference type="PROSITE" id="PS50035">
    <property type="entry name" value="PLD"/>
    <property type="match status" value="1"/>
</dbReference>
<dbReference type="OrthoDB" id="155099at2"/>
<dbReference type="PANTHER" id="PTHR43856:SF1">
    <property type="entry name" value="MITOCHONDRIAL CARDIOLIPIN HYDROLASE"/>
    <property type="match status" value="1"/>
</dbReference>
<dbReference type="InterPro" id="IPR001736">
    <property type="entry name" value="PLipase_D/transphosphatidylase"/>
</dbReference>
<evidence type="ECO:0000259" key="7">
    <source>
        <dbReference type="PROSITE" id="PS50035"/>
    </source>
</evidence>
<proteinExistence type="inferred from homology"/>
<comment type="similarity">
    <text evidence="2">Belongs to the phospholipase D family.</text>
</comment>
<accession>B8HQD9</accession>
<dbReference type="InterPro" id="IPR051406">
    <property type="entry name" value="PLD_domain"/>
</dbReference>
<dbReference type="GO" id="GO:0016042">
    <property type="term" value="P:lipid catabolic process"/>
    <property type="evidence" value="ECO:0007669"/>
    <property type="project" value="UniProtKB-KW"/>
</dbReference>
<gene>
    <name evidence="8" type="ordered locus">Cyan7425_1559</name>
</gene>
<keyword evidence="4" id="KW-0378">Hydrolase</keyword>
<dbReference type="Gene3D" id="3.30.870.10">
    <property type="entry name" value="Endonuclease Chain A"/>
    <property type="match status" value="1"/>
</dbReference>
<keyword evidence="5" id="KW-0442">Lipid degradation</keyword>
<evidence type="ECO:0000256" key="2">
    <source>
        <dbReference type="ARBA" id="ARBA00008664"/>
    </source>
</evidence>
<organism evidence="8">
    <name type="scientific">Cyanothece sp. (strain PCC 7425 / ATCC 29141)</name>
    <dbReference type="NCBI Taxonomy" id="395961"/>
    <lineage>
        <taxon>Bacteria</taxon>
        <taxon>Bacillati</taxon>
        <taxon>Cyanobacteriota</taxon>
        <taxon>Cyanophyceae</taxon>
        <taxon>Gomontiellales</taxon>
        <taxon>Cyanothecaceae</taxon>
        <taxon>Cyanothece</taxon>
    </lineage>
</organism>
<dbReference type="HOGENOM" id="CLU_096754_0_0_3"/>
<evidence type="ECO:0000256" key="3">
    <source>
        <dbReference type="ARBA" id="ARBA00012027"/>
    </source>
</evidence>
<evidence type="ECO:0000256" key="5">
    <source>
        <dbReference type="ARBA" id="ARBA00022963"/>
    </source>
</evidence>
<dbReference type="CDD" id="cd09174">
    <property type="entry name" value="PLDc_Nuc_like_unchar2"/>
    <property type="match status" value="1"/>
</dbReference>
<dbReference type="GO" id="GO:0016891">
    <property type="term" value="F:RNA endonuclease activity producing 5'-phosphomonoesters, hydrolytic mechanism"/>
    <property type="evidence" value="ECO:0007669"/>
    <property type="project" value="TreeGrafter"/>
</dbReference>
<evidence type="ECO:0000313" key="8">
    <source>
        <dbReference type="EMBL" id="ACL43929.1"/>
    </source>
</evidence>
<dbReference type="PANTHER" id="PTHR43856">
    <property type="entry name" value="CARDIOLIPIN HYDROLASE"/>
    <property type="match status" value="1"/>
</dbReference>
<dbReference type="SUPFAM" id="SSF56024">
    <property type="entry name" value="Phospholipase D/nuclease"/>
    <property type="match status" value="1"/>
</dbReference>
<evidence type="ECO:0000256" key="6">
    <source>
        <dbReference type="ARBA" id="ARBA00023098"/>
    </source>
</evidence>
<dbReference type="AlphaFoldDB" id="B8HQD9"/>
<feature type="domain" description="PLD phosphodiesterase" evidence="7">
    <location>
        <begin position="203"/>
        <end position="230"/>
    </location>
</feature>
<protein>
    <recommendedName>
        <fullName evidence="3">phospholipase D</fullName>
        <ecNumber evidence="3">3.1.4.4</ecNumber>
    </recommendedName>
</protein>
<dbReference type="STRING" id="395961.Cyan7425_1559"/>
<dbReference type="eggNOG" id="COG1502">
    <property type="taxonomic scope" value="Bacteria"/>
</dbReference>
<dbReference type="EMBL" id="CP001344">
    <property type="protein sequence ID" value="ACL43929.1"/>
    <property type="molecule type" value="Genomic_DNA"/>
</dbReference>